<organism evidence="1 2">
    <name type="scientific">Tatumella ptyseos ATCC 33301</name>
    <dbReference type="NCBI Taxonomy" id="1005995"/>
    <lineage>
        <taxon>Bacteria</taxon>
        <taxon>Pseudomonadati</taxon>
        <taxon>Pseudomonadota</taxon>
        <taxon>Gammaproteobacteria</taxon>
        <taxon>Enterobacterales</taxon>
        <taxon>Erwiniaceae</taxon>
        <taxon>Tatumella</taxon>
    </lineage>
</organism>
<dbReference type="AlphaFoldDB" id="A0A085JCT0"/>
<evidence type="ECO:0000313" key="1">
    <source>
        <dbReference type="EMBL" id="KFD18276.1"/>
    </source>
</evidence>
<dbReference type="eggNOG" id="ENOG503067I">
    <property type="taxonomic scope" value="Bacteria"/>
</dbReference>
<proteinExistence type="predicted"/>
<sequence length="56" mass="6267">MIAGFVALMISHSHVLPVTKALYPTETQCQSALKQDQKQRPEAQLLCGEVMRSRLL</sequence>
<name>A0A085JCT0_9GAMM</name>
<evidence type="ECO:0000313" key="2">
    <source>
        <dbReference type="Proteomes" id="UP000028602"/>
    </source>
</evidence>
<gene>
    <name evidence="1" type="ORF">GTPT_2466</name>
</gene>
<dbReference type="EMBL" id="JMPR01000038">
    <property type="protein sequence ID" value="KFD18276.1"/>
    <property type="molecule type" value="Genomic_DNA"/>
</dbReference>
<protein>
    <submittedName>
        <fullName evidence="1">Uncharacterized protein</fullName>
    </submittedName>
</protein>
<reference evidence="1 2" key="1">
    <citation type="submission" date="2014-05" db="EMBL/GenBank/DDBJ databases">
        <title>ATOL: Assembling a taxonomically balanced genome-scale reconstruction of the evolutionary history of the Enterobacteriaceae.</title>
        <authorList>
            <person name="Plunkett G.III."/>
            <person name="Neeno-Eckwall E.C."/>
            <person name="Glasner J.D."/>
            <person name="Perna N.T."/>
        </authorList>
    </citation>
    <scope>NUCLEOTIDE SEQUENCE [LARGE SCALE GENOMIC DNA]</scope>
    <source>
        <strain evidence="1 2">ATCC 33301</strain>
    </source>
</reference>
<dbReference type="OrthoDB" id="6556020at2"/>
<comment type="caution">
    <text evidence="1">The sequence shown here is derived from an EMBL/GenBank/DDBJ whole genome shotgun (WGS) entry which is preliminary data.</text>
</comment>
<keyword evidence="2" id="KW-1185">Reference proteome</keyword>
<dbReference type="RefSeq" id="WP_156022710.1">
    <property type="nucleotide sequence ID" value="NZ_ATMJ01000084.1"/>
</dbReference>
<accession>A0A085JCT0</accession>
<dbReference type="Proteomes" id="UP000028602">
    <property type="component" value="Unassembled WGS sequence"/>
</dbReference>